<proteinExistence type="predicted"/>
<comment type="caution">
    <text evidence="1">The sequence shown here is derived from an EMBL/GenBank/DDBJ whole genome shotgun (WGS) entry which is preliminary data.</text>
</comment>
<sequence>MEEVITAADASSNLRLYPLEPSVSCITLFTSASQHESSVHNAANHCLCKLSHLNNSVIFVLNSLISAFPAIIATNLIPNPPACTLNPWIRNPPSTPPPISTDCPRSLQPSTVVADLTMTQSPSD</sequence>
<reference evidence="1" key="1">
    <citation type="submission" date="2022-12" db="EMBL/GenBank/DDBJ databases">
        <title>Draft genome assemblies for two species of Escallonia (Escalloniales).</title>
        <authorList>
            <person name="Chanderbali A."/>
            <person name="Dervinis C."/>
            <person name="Anghel I."/>
            <person name="Soltis D."/>
            <person name="Soltis P."/>
            <person name="Zapata F."/>
        </authorList>
    </citation>
    <scope>NUCLEOTIDE SEQUENCE</scope>
    <source>
        <strain evidence="1">UCBG92.1500</strain>
        <tissue evidence="1">Leaf</tissue>
    </source>
</reference>
<name>A0AA88RQC8_9ASTE</name>
<dbReference type="AlphaFoldDB" id="A0AA88RQC8"/>
<dbReference type="EMBL" id="JAVXUO010001018">
    <property type="protein sequence ID" value="KAK2987020.1"/>
    <property type="molecule type" value="Genomic_DNA"/>
</dbReference>
<evidence type="ECO:0000313" key="1">
    <source>
        <dbReference type="EMBL" id="KAK2987020.1"/>
    </source>
</evidence>
<organism evidence="1 2">
    <name type="scientific">Escallonia rubra</name>
    <dbReference type="NCBI Taxonomy" id="112253"/>
    <lineage>
        <taxon>Eukaryota</taxon>
        <taxon>Viridiplantae</taxon>
        <taxon>Streptophyta</taxon>
        <taxon>Embryophyta</taxon>
        <taxon>Tracheophyta</taxon>
        <taxon>Spermatophyta</taxon>
        <taxon>Magnoliopsida</taxon>
        <taxon>eudicotyledons</taxon>
        <taxon>Gunneridae</taxon>
        <taxon>Pentapetalae</taxon>
        <taxon>asterids</taxon>
        <taxon>campanulids</taxon>
        <taxon>Escalloniales</taxon>
        <taxon>Escalloniaceae</taxon>
        <taxon>Escallonia</taxon>
    </lineage>
</organism>
<keyword evidence="2" id="KW-1185">Reference proteome</keyword>
<protein>
    <submittedName>
        <fullName evidence="1">Uncharacterized protein</fullName>
    </submittedName>
</protein>
<evidence type="ECO:0000313" key="2">
    <source>
        <dbReference type="Proteomes" id="UP001187471"/>
    </source>
</evidence>
<dbReference type="Proteomes" id="UP001187471">
    <property type="component" value="Unassembled WGS sequence"/>
</dbReference>
<gene>
    <name evidence="1" type="ORF">RJ640_004746</name>
</gene>
<accession>A0AA88RQC8</accession>